<dbReference type="Proteomes" id="UP001297370">
    <property type="component" value="Unassembled WGS sequence"/>
</dbReference>
<protein>
    <submittedName>
        <fullName evidence="2">Uncharacterized protein</fullName>
    </submittedName>
</protein>
<comment type="caution">
    <text evidence="2">The sequence shown here is derived from an EMBL/GenBank/DDBJ whole genome shotgun (WGS) entry which is preliminary data.</text>
</comment>
<sequence length="204" mass="23982">MGWLGDEAYTGWWLLPECDRNCGKLLSASGMPYEYGNIYPKAVFPNGEIGFHGRNIFHSDFMIRPCILLNVYRDKNDYREYDLAYIQTFAGKERRDGIGERCVYHDVSLKKWRLIIQLDAERYYFLSVFIGEDGRLDKFSLDEEGAADSHYEFKEEREIRKKLYVAGDEDKYLDEILIRYAAQYGPQCLKGLILPYVTAQFHYD</sequence>
<dbReference type="EMBL" id="JAPZEG010000013">
    <property type="protein sequence ID" value="MDE1204209.1"/>
    <property type="molecule type" value="Genomic_DNA"/>
</dbReference>
<gene>
    <name evidence="1" type="ORF">LIQ08_17195</name>
    <name evidence="3" type="ORF">O4N78_11670</name>
    <name evidence="2" type="ORF">OZZ16_08220</name>
</gene>
<evidence type="ECO:0000313" key="3">
    <source>
        <dbReference type="EMBL" id="MDE1204209.1"/>
    </source>
</evidence>
<dbReference type="RefSeq" id="WP_173867699.1">
    <property type="nucleotide sequence ID" value="NZ_BAABXJ010000001.1"/>
</dbReference>
<dbReference type="EMBL" id="JAJBOM010000038">
    <property type="protein sequence ID" value="MCB5620866.1"/>
    <property type="molecule type" value="Genomic_DNA"/>
</dbReference>
<reference evidence="3" key="3">
    <citation type="submission" date="2022-12" db="EMBL/GenBank/DDBJ databases">
        <title>Genome of R. gnavus strain RSHDN_120.</title>
        <authorList>
            <person name="Abdugheni R."/>
        </authorList>
    </citation>
    <scope>NUCLEOTIDE SEQUENCE</scope>
    <source>
        <strain evidence="3">RSHDN_120</strain>
    </source>
</reference>
<name>A0AAJ1GD61_MEDGN</name>
<evidence type="ECO:0000313" key="1">
    <source>
        <dbReference type="EMBL" id="MCB5620866.1"/>
    </source>
</evidence>
<reference evidence="2" key="2">
    <citation type="submission" date="2022-11" db="EMBL/GenBank/DDBJ databases">
        <title>Temperate bacteriophages infecting mucin-degrading bacterium Ruminococcus gnavus from the human gut.</title>
        <authorList>
            <person name="Buttimer C."/>
        </authorList>
    </citation>
    <scope>NUCLEOTIDE SEQUENCE</scope>
    <source>
        <strain evidence="2">CCUG 52279</strain>
    </source>
</reference>
<dbReference type="AlphaFoldDB" id="A0AAJ1GD61"/>
<dbReference type="EMBL" id="JAPRBD010000007">
    <property type="protein sequence ID" value="MCZ0689899.1"/>
    <property type="molecule type" value="Genomic_DNA"/>
</dbReference>
<dbReference type="Proteomes" id="UP001149331">
    <property type="component" value="Unassembled WGS sequence"/>
</dbReference>
<dbReference type="Proteomes" id="UP001076974">
    <property type="component" value="Unassembled WGS sequence"/>
</dbReference>
<evidence type="ECO:0000313" key="4">
    <source>
        <dbReference type="Proteomes" id="UP001076974"/>
    </source>
</evidence>
<accession>A0AAJ1GD61</accession>
<reference evidence="1" key="1">
    <citation type="submission" date="2021-10" db="EMBL/GenBank/DDBJ databases">
        <title>Collection of gut derived symbiotic bacterial strains cultured from healthy donors.</title>
        <authorList>
            <person name="Lin H."/>
            <person name="Littmann E."/>
            <person name="Claire K."/>
            <person name="Pamer E."/>
        </authorList>
    </citation>
    <scope>NUCLEOTIDE SEQUENCE</scope>
    <source>
        <strain evidence="1">MSK.23.18</strain>
    </source>
</reference>
<organism evidence="2 4">
    <name type="scientific">Mediterraneibacter gnavus</name>
    <name type="common">Ruminococcus gnavus</name>
    <dbReference type="NCBI Taxonomy" id="33038"/>
    <lineage>
        <taxon>Bacteria</taxon>
        <taxon>Bacillati</taxon>
        <taxon>Bacillota</taxon>
        <taxon>Clostridia</taxon>
        <taxon>Lachnospirales</taxon>
        <taxon>Lachnospiraceae</taxon>
        <taxon>Mediterraneibacter</taxon>
    </lineage>
</organism>
<evidence type="ECO:0000313" key="2">
    <source>
        <dbReference type="EMBL" id="MCZ0689899.1"/>
    </source>
</evidence>
<proteinExistence type="predicted"/>